<dbReference type="Gramene" id="PVH34988">
    <property type="protein sequence ID" value="PVH34988"/>
    <property type="gene ID" value="PAHAL_7G081600"/>
</dbReference>
<accession>A0A2T8IBH7</accession>
<dbReference type="EMBL" id="CM008052">
    <property type="protein sequence ID" value="PVH34988.1"/>
    <property type="molecule type" value="Genomic_DNA"/>
</dbReference>
<dbReference type="AlphaFoldDB" id="A0A2T8IBH7"/>
<reference evidence="1" key="1">
    <citation type="submission" date="2018-04" db="EMBL/GenBank/DDBJ databases">
        <title>WGS assembly of Panicum hallii.</title>
        <authorList>
            <person name="Lovell J."/>
            <person name="Jenkins J."/>
            <person name="Lowry D."/>
            <person name="Mamidi S."/>
            <person name="Sreedasyam A."/>
            <person name="Weng X."/>
            <person name="Barry K."/>
            <person name="Bonette J."/>
            <person name="Campitelli B."/>
            <person name="Daum C."/>
            <person name="Gordon S."/>
            <person name="Gould B."/>
            <person name="Lipzen A."/>
            <person name="Macqueen A."/>
            <person name="Palacio-Mejia J."/>
            <person name="Plott C."/>
            <person name="Shakirov E."/>
            <person name="Shu S."/>
            <person name="Yoshinaga Y."/>
            <person name="Zane M."/>
            <person name="Rokhsar D."/>
            <person name="Grimwood J."/>
            <person name="Schmutz J."/>
            <person name="Juenger T."/>
        </authorList>
    </citation>
    <scope>NUCLEOTIDE SEQUENCE [LARGE SCALE GENOMIC DNA]</scope>
    <source>
        <strain evidence="1">FIL2</strain>
    </source>
</reference>
<proteinExistence type="predicted"/>
<gene>
    <name evidence="1" type="ORF">PAHAL_7G081600</name>
</gene>
<dbReference type="Proteomes" id="UP000243499">
    <property type="component" value="Chromosome 7"/>
</dbReference>
<evidence type="ECO:0000313" key="1">
    <source>
        <dbReference type="EMBL" id="PVH34988.1"/>
    </source>
</evidence>
<sequence>MLCSSMRTAQAKMHLILTSTRKRKCRRPRRRKSGANAPSRITITLLTEILLRLRTLPHSPVPPSSPARCGTAWPPHVTFLPISCLPRLATAARLLLPRLRLQQAVALLPPCKEPH</sequence>
<organism evidence="1">
    <name type="scientific">Panicum hallii</name>
    <dbReference type="NCBI Taxonomy" id="206008"/>
    <lineage>
        <taxon>Eukaryota</taxon>
        <taxon>Viridiplantae</taxon>
        <taxon>Streptophyta</taxon>
        <taxon>Embryophyta</taxon>
        <taxon>Tracheophyta</taxon>
        <taxon>Spermatophyta</taxon>
        <taxon>Magnoliopsida</taxon>
        <taxon>Liliopsida</taxon>
        <taxon>Poales</taxon>
        <taxon>Poaceae</taxon>
        <taxon>PACMAD clade</taxon>
        <taxon>Panicoideae</taxon>
        <taxon>Panicodae</taxon>
        <taxon>Paniceae</taxon>
        <taxon>Panicinae</taxon>
        <taxon>Panicum</taxon>
        <taxon>Panicum sect. Panicum</taxon>
    </lineage>
</organism>
<name>A0A2T8IBH7_9POAL</name>
<protein>
    <submittedName>
        <fullName evidence="1">Uncharacterized protein</fullName>
    </submittedName>
</protein>